<dbReference type="AlphaFoldDB" id="X0YZ71"/>
<comment type="caution">
    <text evidence="1">The sequence shown here is derived from an EMBL/GenBank/DDBJ whole genome shotgun (WGS) entry which is preliminary data.</text>
</comment>
<proteinExistence type="predicted"/>
<dbReference type="EMBL" id="BARS01042483">
    <property type="protein sequence ID" value="GAG41766.1"/>
    <property type="molecule type" value="Genomic_DNA"/>
</dbReference>
<accession>X0YZ71</accession>
<dbReference type="Gene3D" id="3.30.1490.300">
    <property type="match status" value="1"/>
</dbReference>
<feature type="non-terminal residue" evidence="1">
    <location>
        <position position="106"/>
    </location>
</feature>
<sequence>MVELAGGPGAWKLFDCVSVALSPRIGREERLKQLVKIVQEKEIKAYSVNIGVSGESVIVRYIELPKMNKIEVRQALKYEAQQYIPFKMEDVIFDYHIISSSAGASG</sequence>
<dbReference type="Gene3D" id="3.30.420.40">
    <property type="match status" value="1"/>
</dbReference>
<reference evidence="1" key="1">
    <citation type="journal article" date="2014" name="Front. Microbiol.">
        <title>High frequency of phylogenetically diverse reductive dehalogenase-homologous genes in deep subseafloor sedimentary metagenomes.</title>
        <authorList>
            <person name="Kawai M."/>
            <person name="Futagami T."/>
            <person name="Toyoda A."/>
            <person name="Takaki Y."/>
            <person name="Nishi S."/>
            <person name="Hori S."/>
            <person name="Arai W."/>
            <person name="Tsubouchi T."/>
            <person name="Morono Y."/>
            <person name="Uchiyama I."/>
            <person name="Ito T."/>
            <person name="Fujiyama A."/>
            <person name="Inagaki F."/>
            <person name="Takami H."/>
        </authorList>
    </citation>
    <scope>NUCLEOTIDE SEQUENCE</scope>
    <source>
        <strain evidence="1">Expedition CK06-06</strain>
    </source>
</reference>
<dbReference type="InterPro" id="IPR043129">
    <property type="entry name" value="ATPase_NBD"/>
</dbReference>
<dbReference type="SUPFAM" id="SSF53067">
    <property type="entry name" value="Actin-like ATPase domain"/>
    <property type="match status" value="1"/>
</dbReference>
<evidence type="ECO:0000313" key="1">
    <source>
        <dbReference type="EMBL" id="GAG41766.1"/>
    </source>
</evidence>
<gene>
    <name evidence="1" type="ORF">S01H1_64454</name>
</gene>
<dbReference type="Pfam" id="PF11104">
    <property type="entry name" value="PilM_2"/>
    <property type="match status" value="1"/>
</dbReference>
<organism evidence="1">
    <name type="scientific">marine sediment metagenome</name>
    <dbReference type="NCBI Taxonomy" id="412755"/>
    <lineage>
        <taxon>unclassified sequences</taxon>
        <taxon>metagenomes</taxon>
        <taxon>ecological metagenomes</taxon>
    </lineage>
</organism>
<protein>
    <submittedName>
        <fullName evidence="1">Uncharacterized protein</fullName>
    </submittedName>
</protein>
<name>X0YZ71_9ZZZZ</name>
<dbReference type="InterPro" id="IPR005883">
    <property type="entry name" value="PilM"/>
</dbReference>